<organism evidence="1">
    <name type="scientific">marine sediment metagenome</name>
    <dbReference type="NCBI Taxonomy" id="412755"/>
    <lineage>
        <taxon>unclassified sequences</taxon>
        <taxon>metagenomes</taxon>
        <taxon>ecological metagenomes</taxon>
    </lineage>
</organism>
<feature type="non-terminal residue" evidence="1">
    <location>
        <position position="138"/>
    </location>
</feature>
<dbReference type="EMBL" id="BARS01057100">
    <property type="protein sequence ID" value="GAG48579.1"/>
    <property type="molecule type" value="Genomic_DNA"/>
</dbReference>
<evidence type="ECO:0000313" key="1">
    <source>
        <dbReference type="EMBL" id="GAG48579.1"/>
    </source>
</evidence>
<reference evidence="1" key="1">
    <citation type="journal article" date="2014" name="Front. Microbiol.">
        <title>High frequency of phylogenetically diverse reductive dehalogenase-homologous genes in deep subseafloor sedimentary metagenomes.</title>
        <authorList>
            <person name="Kawai M."/>
            <person name="Futagami T."/>
            <person name="Toyoda A."/>
            <person name="Takaki Y."/>
            <person name="Nishi S."/>
            <person name="Hori S."/>
            <person name="Arai W."/>
            <person name="Tsubouchi T."/>
            <person name="Morono Y."/>
            <person name="Uchiyama I."/>
            <person name="Ito T."/>
            <person name="Fujiyama A."/>
            <person name="Inagaki F."/>
            <person name="Takami H."/>
        </authorList>
    </citation>
    <scope>NUCLEOTIDE SEQUENCE</scope>
    <source>
        <strain evidence="1">Expedition CK06-06</strain>
    </source>
</reference>
<sequence length="138" mass="15896">MVICTLFNIYTGEPIRGWPKNPMSARGLDWLKDFVEQKTDLCSWKPVDALLHRRMKKQFIDPILLEHLIFWGRTVPGMTAPGESGASRLRASHWGHSKSKIPRSGPWKRCLGTEGSKQRMKDLSKEIWRHFAVHSMIG</sequence>
<accession>X0XYT2</accession>
<protein>
    <submittedName>
        <fullName evidence="1">Uncharacterized protein</fullName>
    </submittedName>
</protein>
<gene>
    <name evidence="1" type="ORF">S01H1_83852</name>
</gene>
<dbReference type="AlphaFoldDB" id="X0XYT2"/>
<proteinExistence type="predicted"/>
<comment type="caution">
    <text evidence="1">The sequence shown here is derived from an EMBL/GenBank/DDBJ whole genome shotgun (WGS) entry which is preliminary data.</text>
</comment>
<name>X0XYT2_9ZZZZ</name>